<protein>
    <submittedName>
        <fullName evidence="5">DNA-binding transcriptional regulator, GntR family</fullName>
    </submittedName>
</protein>
<dbReference type="SUPFAM" id="SSF48008">
    <property type="entry name" value="GntR ligand-binding domain-like"/>
    <property type="match status" value="1"/>
</dbReference>
<dbReference type="EMBL" id="FOOX01000035">
    <property type="protein sequence ID" value="SFH40073.1"/>
    <property type="molecule type" value="Genomic_DNA"/>
</dbReference>
<reference evidence="6" key="1">
    <citation type="submission" date="2016-10" db="EMBL/GenBank/DDBJ databases">
        <authorList>
            <person name="Varghese N."/>
            <person name="Submissions S."/>
        </authorList>
    </citation>
    <scope>NUCLEOTIDE SEQUENCE [LARGE SCALE GENOMIC DNA]</scope>
    <source>
        <strain evidence="6">DSM 17038</strain>
    </source>
</reference>
<dbReference type="InterPro" id="IPR000524">
    <property type="entry name" value="Tscrpt_reg_HTH_GntR"/>
</dbReference>
<dbReference type="GO" id="GO:0003700">
    <property type="term" value="F:DNA-binding transcription factor activity"/>
    <property type="evidence" value="ECO:0007669"/>
    <property type="project" value="InterPro"/>
</dbReference>
<proteinExistence type="predicted"/>
<dbReference type="SMART" id="SM00345">
    <property type="entry name" value="HTH_GNTR"/>
    <property type="match status" value="1"/>
</dbReference>
<dbReference type="Pfam" id="PF07729">
    <property type="entry name" value="FCD"/>
    <property type="match status" value="1"/>
</dbReference>
<accession>A0A1I2ZQH5</accession>
<dbReference type="GO" id="GO:0003677">
    <property type="term" value="F:DNA binding"/>
    <property type="evidence" value="ECO:0007669"/>
    <property type="project" value="UniProtKB-KW"/>
</dbReference>
<name>A0A1I2ZQH5_9FIRM</name>
<keyword evidence="6" id="KW-1185">Reference proteome</keyword>
<dbReference type="CDD" id="cd07377">
    <property type="entry name" value="WHTH_GntR"/>
    <property type="match status" value="1"/>
</dbReference>
<evidence type="ECO:0000256" key="3">
    <source>
        <dbReference type="ARBA" id="ARBA00023163"/>
    </source>
</evidence>
<dbReference type="InterPro" id="IPR036390">
    <property type="entry name" value="WH_DNA-bd_sf"/>
</dbReference>
<dbReference type="SMART" id="SM00895">
    <property type="entry name" value="FCD"/>
    <property type="match status" value="1"/>
</dbReference>
<evidence type="ECO:0000313" key="5">
    <source>
        <dbReference type="EMBL" id="SFH40073.1"/>
    </source>
</evidence>
<evidence type="ECO:0000313" key="6">
    <source>
        <dbReference type="Proteomes" id="UP000199337"/>
    </source>
</evidence>
<dbReference type="PANTHER" id="PTHR43537">
    <property type="entry name" value="TRANSCRIPTIONAL REGULATOR, GNTR FAMILY"/>
    <property type="match status" value="1"/>
</dbReference>
<dbReference type="PROSITE" id="PS50949">
    <property type="entry name" value="HTH_GNTR"/>
    <property type="match status" value="1"/>
</dbReference>
<dbReference type="Pfam" id="PF00392">
    <property type="entry name" value="GntR"/>
    <property type="match status" value="1"/>
</dbReference>
<dbReference type="Gene3D" id="1.10.10.10">
    <property type="entry name" value="Winged helix-like DNA-binding domain superfamily/Winged helix DNA-binding domain"/>
    <property type="match status" value="1"/>
</dbReference>
<dbReference type="RefSeq" id="WP_092476122.1">
    <property type="nucleotide sequence ID" value="NZ_FOOX01000035.1"/>
</dbReference>
<keyword evidence="2 5" id="KW-0238">DNA-binding</keyword>
<evidence type="ECO:0000256" key="2">
    <source>
        <dbReference type="ARBA" id="ARBA00023125"/>
    </source>
</evidence>
<feature type="domain" description="HTH gntR-type" evidence="4">
    <location>
        <begin position="18"/>
        <end position="85"/>
    </location>
</feature>
<dbReference type="SUPFAM" id="SSF46785">
    <property type="entry name" value="Winged helix' DNA-binding domain"/>
    <property type="match status" value="1"/>
</dbReference>
<dbReference type="Proteomes" id="UP000199337">
    <property type="component" value="Unassembled WGS sequence"/>
</dbReference>
<evidence type="ECO:0000259" key="4">
    <source>
        <dbReference type="PROSITE" id="PS50949"/>
    </source>
</evidence>
<dbReference type="Gene3D" id="1.20.120.530">
    <property type="entry name" value="GntR ligand-binding domain-like"/>
    <property type="match status" value="1"/>
</dbReference>
<keyword evidence="1" id="KW-0805">Transcription regulation</keyword>
<dbReference type="InterPro" id="IPR011711">
    <property type="entry name" value="GntR_C"/>
</dbReference>
<dbReference type="InterPro" id="IPR036388">
    <property type="entry name" value="WH-like_DNA-bd_sf"/>
</dbReference>
<dbReference type="STRING" id="341036.SAMN05660649_05074"/>
<dbReference type="AlphaFoldDB" id="A0A1I2ZQH5"/>
<gene>
    <name evidence="5" type="ORF">SAMN05660649_05074</name>
</gene>
<dbReference type="OrthoDB" id="389878at2"/>
<evidence type="ECO:0000256" key="1">
    <source>
        <dbReference type="ARBA" id="ARBA00023015"/>
    </source>
</evidence>
<keyword evidence="3" id="KW-0804">Transcription</keyword>
<dbReference type="InterPro" id="IPR008920">
    <property type="entry name" value="TF_FadR/GntR_C"/>
</dbReference>
<dbReference type="PANTHER" id="PTHR43537:SF24">
    <property type="entry name" value="GLUCONATE OPERON TRANSCRIPTIONAL REPRESSOR"/>
    <property type="match status" value="1"/>
</dbReference>
<organism evidence="5 6">
    <name type="scientific">Desulfotruncus arcticus DSM 17038</name>
    <dbReference type="NCBI Taxonomy" id="1121424"/>
    <lineage>
        <taxon>Bacteria</taxon>
        <taxon>Bacillati</taxon>
        <taxon>Bacillota</taxon>
        <taxon>Clostridia</taxon>
        <taxon>Eubacteriales</taxon>
        <taxon>Desulfallaceae</taxon>
        <taxon>Desulfotruncus</taxon>
    </lineage>
</organism>
<sequence length="231" mass="26701">MVSLANRVDKLRNKGKQPNLAQIAYTQIKEAIIFAKFKPGEYISENMLAAALEMSRTPVREALKELAYENLVEIMPGREAVVKHITQKDLKEIFELRRVLECFAAETAPENFGDDEIKEIEETWMSFQKKVEQGRQIEWEALSHSDNKLHSMIIDKCNNAHLKNFMSVLGQQILRYQLLTAMALGDMADTIRQHLEIIALLKARETKELIPVLRQHIEEAEKILMKSHFEK</sequence>